<accession>A0ABN7XA95</accession>
<feature type="non-terminal residue" evidence="1">
    <location>
        <position position="1"/>
    </location>
</feature>
<dbReference type="EMBL" id="CAJVQB010102979">
    <property type="protein sequence ID" value="CAG8850828.1"/>
    <property type="molecule type" value="Genomic_DNA"/>
</dbReference>
<proteinExistence type="predicted"/>
<keyword evidence="2" id="KW-1185">Reference proteome</keyword>
<evidence type="ECO:0000313" key="2">
    <source>
        <dbReference type="Proteomes" id="UP000789901"/>
    </source>
</evidence>
<reference evidence="1 2" key="1">
    <citation type="submission" date="2021-06" db="EMBL/GenBank/DDBJ databases">
        <authorList>
            <person name="Kallberg Y."/>
            <person name="Tangrot J."/>
            <person name="Rosling A."/>
        </authorList>
    </citation>
    <scope>NUCLEOTIDE SEQUENCE [LARGE SCALE GENOMIC DNA]</scope>
    <source>
        <strain evidence="1 2">120-4 pot B 10/14</strain>
    </source>
</reference>
<comment type="caution">
    <text evidence="1">The sequence shown here is derived from an EMBL/GenBank/DDBJ whole genome shotgun (WGS) entry which is preliminary data.</text>
</comment>
<name>A0ABN7XA95_GIGMA</name>
<gene>
    <name evidence="1" type="ORF">GMARGA_LOCUS40416</name>
</gene>
<protein>
    <submittedName>
        <fullName evidence="1">27588_t:CDS:1</fullName>
    </submittedName>
</protein>
<evidence type="ECO:0000313" key="1">
    <source>
        <dbReference type="EMBL" id="CAG8850828.1"/>
    </source>
</evidence>
<dbReference type="Proteomes" id="UP000789901">
    <property type="component" value="Unassembled WGS sequence"/>
</dbReference>
<sequence length="64" mass="7323">KALLLEAESGIINYGIKKMEEQRKTQTEQISIDTEFYSENPLKVLIELDSSNNKPDKNIEAEQP</sequence>
<organism evidence="1 2">
    <name type="scientific">Gigaspora margarita</name>
    <dbReference type="NCBI Taxonomy" id="4874"/>
    <lineage>
        <taxon>Eukaryota</taxon>
        <taxon>Fungi</taxon>
        <taxon>Fungi incertae sedis</taxon>
        <taxon>Mucoromycota</taxon>
        <taxon>Glomeromycotina</taxon>
        <taxon>Glomeromycetes</taxon>
        <taxon>Diversisporales</taxon>
        <taxon>Gigasporaceae</taxon>
        <taxon>Gigaspora</taxon>
    </lineage>
</organism>